<feature type="transmembrane region" description="Helical" evidence="1">
    <location>
        <begin position="6"/>
        <end position="28"/>
    </location>
</feature>
<keyword evidence="3" id="KW-1185">Reference proteome</keyword>
<dbReference type="AlphaFoldDB" id="A0A6A6WS49"/>
<name>A0A6A6WS49_9PLEO</name>
<reference evidence="2" key="1">
    <citation type="journal article" date="2020" name="Stud. Mycol.">
        <title>101 Dothideomycetes genomes: a test case for predicting lifestyles and emergence of pathogens.</title>
        <authorList>
            <person name="Haridas S."/>
            <person name="Albert R."/>
            <person name="Binder M."/>
            <person name="Bloem J."/>
            <person name="Labutti K."/>
            <person name="Salamov A."/>
            <person name="Andreopoulos B."/>
            <person name="Baker S."/>
            <person name="Barry K."/>
            <person name="Bills G."/>
            <person name="Bluhm B."/>
            <person name="Cannon C."/>
            <person name="Castanera R."/>
            <person name="Culley D."/>
            <person name="Daum C."/>
            <person name="Ezra D."/>
            <person name="Gonzalez J."/>
            <person name="Henrissat B."/>
            <person name="Kuo A."/>
            <person name="Liang C."/>
            <person name="Lipzen A."/>
            <person name="Lutzoni F."/>
            <person name="Magnuson J."/>
            <person name="Mondo S."/>
            <person name="Nolan M."/>
            <person name="Ohm R."/>
            <person name="Pangilinan J."/>
            <person name="Park H.-J."/>
            <person name="Ramirez L."/>
            <person name="Alfaro M."/>
            <person name="Sun H."/>
            <person name="Tritt A."/>
            <person name="Yoshinaga Y."/>
            <person name="Zwiers L.-H."/>
            <person name="Turgeon B."/>
            <person name="Goodwin S."/>
            <person name="Spatafora J."/>
            <person name="Crous P."/>
            <person name="Grigoriev I."/>
        </authorList>
    </citation>
    <scope>NUCLEOTIDE SEQUENCE</scope>
    <source>
        <strain evidence="2">CBS 109.77</strain>
    </source>
</reference>
<organism evidence="2 3">
    <name type="scientific">Melanomma pulvis-pyrius CBS 109.77</name>
    <dbReference type="NCBI Taxonomy" id="1314802"/>
    <lineage>
        <taxon>Eukaryota</taxon>
        <taxon>Fungi</taxon>
        <taxon>Dikarya</taxon>
        <taxon>Ascomycota</taxon>
        <taxon>Pezizomycotina</taxon>
        <taxon>Dothideomycetes</taxon>
        <taxon>Pleosporomycetidae</taxon>
        <taxon>Pleosporales</taxon>
        <taxon>Melanommataceae</taxon>
        <taxon>Melanomma</taxon>
    </lineage>
</organism>
<evidence type="ECO:0000256" key="1">
    <source>
        <dbReference type="SAM" id="Phobius"/>
    </source>
</evidence>
<feature type="non-terminal residue" evidence="2">
    <location>
        <position position="1"/>
    </location>
</feature>
<evidence type="ECO:0000313" key="2">
    <source>
        <dbReference type="EMBL" id="KAF2786711.1"/>
    </source>
</evidence>
<keyword evidence="1" id="KW-0472">Membrane</keyword>
<dbReference type="OrthoDB" id="3945378at2759"/>
<keyword evidence="1" id="KW-0812">Transmembrane</keyword>
<gene>
    <name evidence="2" type="ORF">K505DRAFT_259300</name>
</gene>
<feature type="transmembrane region" description="Helical" evidence="1">
    <location>
        <begin position="69"/>
        <end position="89"/>
    </location>
</feature>
<accession>A0A6A6WS49</accession>
<dbReference type="EMBL" id="MU002419">
    <property type="protein sequence ID" value="KAF2786711.1"/>
    <property type="molecule type" value="Genomic_DNA"/>
</dbReference>
<proteinExistence type="predicted"/>
<protein>
    <submittedName>
        <fullName evidence="2">Uncharacterized protein</fullName>
    </submittedName>
</protein>
<evidence type="ECO:0000313" key="3">
    <source>
        <dbReference type="Proteomes" id="UP000799757"/>
    </source>
</evidence>
<dbReference type="Proteomes" id="UP000799757">
    <property type="component" value="Unassembled WGS sequence"/>
</dbReference>
<sequence length="94" mass="10624">GNIGFYGLVIRFGVYLQWVSSLLANNFLSKSRQEIQKVYLVFSMAICLATLIANSTKSCIFSIEIEVLYWMYWGSFICVFGSAPCSIRLSMVSK</sequence>
<keyword evidence="1" id="KW-1133">Transmembrane helix</keyword>
<feature type="transmembrane region" description="Helical" evidence="1">
    <location>
        <begin position="40"/>
        <end position="63"/>
    </location>
</feature>